<keyword evidence="3" id="KW-1185">Reference proteome</keyword>
<sequence length="476" mass="50716">MPTADEPRRRRQRAVVRDDEEEENDDDEEMMEAVEIADPDAASSAHAGGGGFLPEPAEAGGFMPLDDDAATGGGFLPDPTTAPTESSGGGFLLPDAADHDGGGGGFLPEPTEGGGFFPEGDDAAGGGGGFLPVPDSMTAAEADQMQQDLDFASAGGFLPLPDVPASFNTESNGDNLLLPLPDPNAPPPPDRIALTAIPTALRSLGLHRVGLQGAELMALFEEVASDDDEAEGGKSVQRDRFREACQVLLGSDDDAEEDEDERDDYRDEPAMPVDDDDLQGAGRRRLRRGAALKVEEPTRVQPSRRATRAHPIPNEAEEGSAPPTTEEGVALEALPDDFEEDDDEDGSPFASDPDGEEEDEYDGPSSKSGQSGSKTAQKQQKKGKRGRRAIDPAQPLSPRDIAAAADTFDLFFEESPQLAFPQKERNISLLELQRACRVLKEKMTDGDLNEMLEYAARSKGSVDLDAFARILLETGL</sequence>
<evidence type="ECO:0000256" key="1">
    <source>
        <dbReference type="SAM" id="MobiDB-lite"/>
    </source>
</evidence>
<name>A0A9P6W5M0_RHOMI</name>
<feature type="region of interest" description="Disordered" evidence="1">
    <location>
        <begin position="163"/>
        <end position="191"/>
    </location>
</feature>
<evidence type="ECO:0000313" key="2">
    <source>
        <dbReference type="EMBL" id="KAG0663218.1"/>
    </source>
</evidence>
<feature type="compositionally biased region" description="Acidic residues" evidence="1">
    <location>
        <begin position="334"/>
        <end position="346"/>
    </location>
</feature>
<dbReference type="SUPFAM" id="SSF47473">
    <property type="entry name" value="EF-hand"/>
    <property type="match status" value="1"/>
</dbReference>
<feature type="compositionally biased region" description="Pro residues" evidence="1">
    <location>
        <begin position="180"/>
        <end position="190"/>
    </location>
</feature>
<feature type="compositionally biased region" description="Gly residues" evidence="1">
    <location>
        <begin position="102"/>
        <end position="130"/>
    </location>
</feature>
<dbReference type="EMBL" id="PUHQ01000021">
    <property type="protein sequence ID" value="KAG0663218.1"/>
    <property type="molecule type" value="Genomic_DNA"/>
</dbReference>
<dbReference type="Proteomes" id="UP000777482">
    <property type="component" value="Unassembled WGS sequence"/>
</dbReference>
<dbReference type="AlphaFoldDB" id="A0A9P6W5M0"/>
<comment type="caution">
    <text evidence="2">The sequence shown here is derived from an EMBL/GenBank/DDBJ whole genome shotgun (WGS) entry which is preliminary data.</text>
</comment>
<feature type="region of interest" description="Disordered" evidence="1">
    <location>
        <begin position="1"/>
        <end position="135"/>
    </location>
</feature>
<feature type="compositionally biased region" description="Low complexity" evidence="1">
    <location>
        <begin position="363"/>
        <end position="378"/>
    </location>
</feature>
<reference evidence="2 3" key="1">
    <citation type="submission" date="2020-11" db="EMBL/GenBank/DDBJ databases">
        <title>Kefir isolates.</title>
        <authorList>
            <person name="Marcisauskas S."/>
            <person name="Kim Y."/>
            <person name="Blasche S."/>
        </authorList>
    </citation>
    <scope>NUCLEOTIDE SEQUENCE [LARGE SCALE GENOMIC DNA]</scope>
    <source>
        <strain evidence="2 3">KR</strain>
    </source>
</reference>
<evidence type="ECO:0000313" key="3">
    <source>
        <dbReference type="Proteomes" id="UP000777482"/>
    </source>
</evidence>
<feature type="compositionally biased region" description="Acidic residues" evidence="1">
    <location>
        <begin position="251"/>
        <end position="262"/>
    </location>
</feature>
<feature type="compositionally biased region" description="Acidic residues" evidence="1">
    <location>
        <begin position="18"/>
        <end position="38"/>
    </location>
</feature>
<proteinExistence type="predicted"/>
<feature type="compositionally biased region" description="Acidic residues" evidence="1">
    <location>
        <begin position="353"/>
        <end position="362"/>
    </location>
</feature>
<dbReference type="OrthoDB" id="2530165at2759"/>
<protein>
    <submittedName>
        <fullName evidence="2">Uncharacterized protein</fullName>
    </submittedName>
</protein>
<accession>A0A9P6W5M0</accession>
<gene>
    <name evidence="2" type="ORF">C6P46_002807</name>
</gene>
<organism evidence="2 3">
    <name type="scientific">Rhodotorula mucilaginosa</name>
    <name type="common">Yeast</name>
    <name type="synonym">Rhodotorula rubra</name>
    <dbReference type="NCBI Taxonomy" id="5537"/>
    <lineage>
        <taxon>Eukaryota</taxon>
        <taxon>Fungi</taxon>
        <taxon>Dikarya</taxon>
        <taxon>Basidiomycota</taxon>
        <taxon>Pucciniomycotina</taxon>
        <taxon>Microbotryomycetes</taxon>
        <taxon>Sporidiobolales</taxon>
        <taxon>Sporidiobolaceae</taxon>
        <taxon>Rhodotorula</taxon>
    </lineage>
</organism>
<dbReference type="Gene3D" id="1.10.238.10">
    <property type="entry name" value="EF-hand"/>
    <property type="match status" value="1"/>
</dbReference>
<feature type="region of interest" description="Disordered" evidence="1">
    <location>
        <begin position="247"/>
        <end position="399"/>
    </location>
</feature>
<dbReference type="InterPro" id="IPR011992">
    <property type="entry name" value="EF-hand-dom_pair"/>
</dbReference>